<proteinExistence type="predicted"/>
<dbReference type="RefSeq" id="XP_029765865.1">
    <property type="nucleotide sequence ID" value="XM_029904492.1"/>
</dbReference>
<name>A0A074XVS0_AURPU</name>
<dbReference type="EMBL" id="KL584974">
    <property type="protein sequence ID" value="KEQ89678.1"/>
    <property type="molecule type" value="Genomic_DNA"/>
</dbReference>
<accession>A0A074XVS0</accession>
<sequence>MQNRQEASSLACSLLPTSTLCGTWGYMLGLRSTAIAVWRGRAAVLSLAKQDDSYPLPNLLQTCETDTAFFPWFSASMRPVACLQLTGRIYICIALRVLRPPIAYTAVCHTNSMIQVRKLMCS</sequence>
<dbReference type="GeneID" id="40746798"/>
<protein>
    <submittedName>
        <fullName evidence="1">Uncharacterized protein</fullName>
    </submittedName>
</protein>
<dbReference type="HOGENOM" id="CLU_2026252_0_0_1"/>
<evidence type="ECO:0000313" key="2">
    <source>
        <dbReference type="Proteomes" id="UP000030706"/>
    </source>
</evidence>
<gene>
    <name evidence="1" type="ORF">M438DRAFT_341403</name>
</gene>
<organism evidence="1 2">
    <name type="scientific">Aureobasidium pullulans EXF-150</name>
    <dbReference type="NCBI Taxonomy" id="1043002"/>
    <lineage>
        <taxon>Eukaryota</taxon>
        <taxon>Fungi</taxon>
        <taxon>Dikarya</taxon>
        <taxon>Ascomycota</taxon>
        <taxon>Pezizomycotina</taxon>
        <taxon>Dothideomycetes</taxon>
        <taxon>Dothideomycetidae</taxon>
        <taxon>Dothideales</taxon>
        <taxon>Saccotheciaceae</taxon>
        <taxon>Aureobasidium</taxon>
    </lineage>
</organism>
<evidence type="ECO:0000313" key="1">
    <source>
        <dbReference type="EMBL" id="KEQ89678.1"/>
    </source>
</evidence>
<keyword evidence="2" id="KW-1185">Reference proteome</keyword>
<dbReference type="Proteomes" id="UP000030706">
    <property type="component" value="Unassembled WGS sequence"/>
</dbReference>
<reference evidence="1 2" key="1">
    <citation type="journal article" date="2014" name="BMC Genomics">
        <title>Genome sequencing of four Aureobasidium pullulans varieties: biotechnological potential, stress tolerance, and description of new species.</title>
        <authorList>
            <person name="Gostin Ar C."/>
            <person name="Ohm R.A."/>
            <person name="Kogej T."/>
            <person name="Sonjak S."/>
            <person name="Turk M."/>
            <person name="Zajc J."/>
            <person name="Zalar P."/>
            <person name="Grube M."/>
            <person name="Sun H."/>
            <person name="Han J."/>
            <person name="Sharma A."/>
            <person name="Chiniquy J."/>
            <person name="Ngan C.Y."/>
            <person name="Lipzen A."/>
            <person name="Barry K."/>
            <person name="Grigoriev I.V."/>
            <person name="Gunde-Cimerman N."/>
        </authorList>
    </citation>
    <scope>NUCLEOTIDE SEQUENCE [LARGE SCALE GENOMIC DNA]</scope>
    <source>
        <strain evidence="1 2">EXF-150</strain>
    </source>
</reference>
<dbReference type="AlphaFoldDB" id="A0A074XVS0"/>